<dbReference type="Gene3D" id="2.40.170.20">
    <property type="entry name" value="TonB-dependent receptor, beta-barrel domain"/>
    <property type="match status" value="1"/>
</dbReference>
<keyword evidence="6" id="KW-0406">Ion transport</keyword>
<keyword evidence="2 10" id="KW-0813">Transport</keyword>
<evidence type="ECO:0000259" key="12">
    <source>
        <dbReference type="Pfam" id="PF00593"/>
    </source>
</evidence>
<dbReference type="Gene3D" id="2.170.130.10">
    <property type="entry name" value="TonB-dependent receptor, plug domain"/>
    <property type="match status" value="1"/>
</dbReference>
<keyword evidence="7 11" id="KW-0798">TonB box</keyword>
<dbReference type="EMBL" id="JBHUDY010000001">
    <property type="protein sequence ID" value="MFD1611766.1"/>
    <property type="molecule type" value="Genomic_DNA"/>
</dbReference>
<dbReference type="PROSITE" id="PS52016">
    <property type="entry name" value="TONB_DEPENDENT_REC_3"/>
    <property type="match status" value="1"/>
</dbReference>
<keyword evidence="15" id="KW-1185">Reference proteome</keyword>
<dbReference type="CDD" id="cd01347">
    <property type="entry name" value="ligand_gated_channel"/>
    <property type="match status" value="1"/>
</dbReference>
<evidence type="ECO:0000259" key="13">
    <source>
        <dbReference type="Pfam" id="PF07715"/>
    </source>
</evidence>
<dbReference type="InterPro" id="IPR039426">
    <property type="entry name" value="TonB-dep_rcpt-like"/>
</dbReference>
<evidence type="ECO:0000256" key="7">
    <source>
        <dbReference type="ARBA" id="ARBA00023077"/>
    </source>
</evidence>
<dbReference type="SUPFAM" id="SSF56935">
    <property type="entry name" value="Porins"/>
    <property type="match status" value="1"/>
</dbReference>
<dbReference type="InterPro" id="IPR036942">
    <property type="entry name" value="Beta-barrel_TonB_sf"/>
</dbReference>
<feature type="domain" description="TonB-dependent receptor-like beta-barrel" evidence="12">
    <location>
        <begin position="178"/>
        <end position="588"/>
    </location>
</feature>
<comment type="similarity">
    <text evidence="10 11">Belongs to the TonB-dependent receptor family.</text>
</comment>
<keyword evidence="5" id="KW-0732">Signal</keyword>
<reference evidence="15" key="1">
    <citation type="journal article" date="2019" name="Int. J. Syst. Evol. Microbiol.">
        <title>The Global Catalogue of Microorganisms (GCM) 10K type strain sequencing project: providing services to taxonomists for standard genome sequencing and annotation.</title>
        <authorList>
            <consortium name="The Broad Institute Genomics Platform"/>
            <consortium name="The Broad Institute Genome Sequencing Center for Infectious Disease"/>
            <person name="Wu L."/>
            <person name="Ma J."/>
        </authorList>
    </citation>
    <scope>NUCLEOTIDE SEQUENCE [LARGE SCALE GENOMIC DNA]</scope>
    <source>
        <strain evidence="15">CGMCC 1.16275</strain>
    </source>
</reference>
<keyword evidence="3 10" id="KW-1134">Transmembrane beta strand</keyword>
<evidence type="ECO:0000256" key="6">
    <source>
        <dbReference type="ARBA" id="ARBA00023065"/>
    </source>
</evidence>
<dbReference type="InterPro" id="IPR037066">
    <property type="entry name" value="Plug_dom_sf"/>
</dbReference>
<comment type="caution">
    <text evidence="14">The sequence shown here is derived from an EMBL/GenBank/DDBJ whole genome shotgun (WGS) entry which is preliminary data.</text>
</comment>
<keyword evidence="8 10" id="KW-0472">Membrane</keyword>
<organism evidence="14 15">
    <name type="scientific">Sphingomonas tabacisoli</name>
    <dbReference type="NCBI Taxonomy" id="2249466"/>
    <lineage>
        <taxon>Bacteria</taxon>
        <taxon>Pseudomonadati</taxon>
        <taxon>Pseudomonadota</taxon>
        <taxon>Alphaproteobacteria</taxon>
        <taxon>Sphingomonadales</taxon>
        <taxon>Sphingomonadaceae</taxon>
        <taxon>Sphingomonas</taxon>
    </lineage>
</organism>
<dbReference type="Pfam" id="PF07715">
    <property type="entry name" value="Plug"/>
    <property type="match status" value="1"/>
</dbReference>
<evidence type="ECO:0000256" key="9">
    <source>
        <dbReference type="ARBA" id="ARBA00023237"/>
    </source>
</evidence>
<evidence type="ECO:0000256" key="2">
    <source>
        <dbReference type="ARBA" id="ARBA00022448"/>
    </source>
</evidence>
<dbReference type="PANTHER" id="PTHR30069:SF53">
    <property type="entry name" value="COLICIN I RECEPTOR-RELATED"/>
    <property type="match status" value="1"/>
</dbReference>
<dbReference type="RefSeq" id="WP_380888345.1">
    <property type="nucleotide sequence ID" value="NZ_JBHUDY010000001.1"/>
</dbReference>
<evidence type="ECO:0000313" key="14">
    <source>
        <dbReference type="EMBL" id="MFD1611766.1"/>
    </source>
</evidence>
<dbReference type="PANTHER" id="PTHR30069">
    <property type="entry name" value="TONB-DEPENDENT OUTER MEMBRANE RECEPTOR"/>
    <property type="match status" value="1"/>
</dbReference>
<feature type="domain" description="TonB-dependent receptor plug" evidence="13">
    <location>
        <begin position="28"/>
        <end position="135"/>
    </location>
</feature>
<evidence type="ECO:0000256" key="5">
    <source>
        <dbReference type="ARBA" id="ARBA00022729"/>
    </source>
</evidence>
<gene>
    <name evidence="14" type="ORF">ACFSCW_08130</name>
</gene>
<evidence type="ECO:0000256" key="8">
    <source>
        <dbReference type="ARBA" id="ARBA00023136"/>
    </source>
</evidence>
<evidence type="ECO:0000256" key="1">
    <source>
        <dbReference type="ARBA" id="ARBA00004571"/>
    </source>
</evidence>
<dbReference type="Pfam" id="PF00593">
    <property type="entry name" value="TonB_dep_Rec_b-barrel"/>
    <property type="match status" value="1"/>
</dbReference>
<keyword evidence="14" id="KW-0675">Receptor</keyword>
<sequence>MPLILALLAAAPTDEIVVTATRAPQSAAEIGQAVTVLNRDLIEQRQTVIVSDLLAQTPGVTGTRNGGVGGFTGLRIRGAEAEQTLVLIDGVKLNDPSSPGGGFDFANLLADNIERIEVLRGPNSVPWGSQAIGGVVNIVTARPTSDPTLVARAEGGSFGTAETVANGSFTAGPVAASLGGGYFRTDGISAAAVGTERDGYERYAANGRVEISLTDDIAIDLRGYYDHGRTDLDGFPAPNFTFADTPEFSKIRELFGYAGIRATFGALSNRAAFTIGDVHRDNFDPTFGDAPSFVAKGRVQRFEYQGDLKATDWARIVFGAESERSRFNDGFSTFRTGIDSGWGELIVKSFARLTLTGGVRYDDHRDFGGHTSFGGNAALDLGRTIVRASYAEGFKAPTLFQLRSDFGNPALKPETARSFDLGAEQRLIGDVFTASATYFHRRTRNQIDFTPCRADIAICAGGARPFGTYDNIARARASGVEAALGIKPTQTLTFAVAYTYVDAENRTPGSADFGKTLLRRPKSSLALNADWQTPVGLSLGGTLRQVSDSIDRNDFGQRVRLDGYALADLRASYPVSDRFELYGRVENLFDEKYQTVLGYGTQGRAAYAGLRFRYQ</sequence>
<proteinExistence type="inferred from homology"/>
<dbReference type="Proteomes" id="UP001597115">
    <property type="component" value="Unassembled WGS sequence"/>
</dbReference>
<evidence type="ECO:0000256" key="11">
    <source>
        <dbReference type="RuleBase" id="RU003357"/>
    </source>
</evidence>
<name>A0ABW4I2Z7_9SPHN</name>
<dbReference type="InterPro" id="IPR012910">
    <property type="entry name" value="Plug_dom"/>
</dbReference>
<accession>A0ABW4I2Z7</accession>
<keyword evidence="9 10" id="KW-0998">Cell outer membrane</keyword>
<evidence type="ECO:0000256" key="3">
    <source>
        <dbReference type="ARBA" id="ARBA00022452"/>
    </source>
</evidence>
<evidence type="ECO:0000256" key="10">
    <source>
        <dbReference type="PROSITE-ProRule" id="PRU01360"/>
    </source>
</evidence>
<evidence type="ECO:0000256" key="4">
    <source>
        <dbReference type="ARBA" id="ARBA00022692"/>
    </source>
</evidence>
<evidence type="ECO:0000313" key="15">
    <source>
        <dbReference type="Proteomes" id="UP001597115"/>
    </source>
</evidence>
<dbReference type="InterPro" id="IPR000531">
    <property type="entry name" value="Beta-barrel_TonB"/>
</dbReference>
<keyword evidence="4 10" id="KW-0812">Transmembrane</keyword>
<comment type="subcellular location">
    <subcellularLocation>
        <location evidence="1 10">Cell outer membrane</location>
        <topology evidence="1 10">Multi-pass membrane protein</topology>
    </subcellularLocation>
</comment>
<protein>
    <submittedName>
        <fullName evidence="14">TonB-dependent receptor plug domain-containing protein</fullName>
    </submittedName>
</protein>